<dbReference type="EMBL" id="CP006694">
    <property type="protein sequence ID" value="AIT10951.1"/>
    <property type="molecule type" value="Genomic_DNA"/>
</dbReference>
<protein>
    <submittedName>
        <fullName evidence="1">Uncharacterized protein</fullName>
    </submittedName>
</protein>
<sequence>MGENWEKEKVNLTWVRCKRIWANKKLNAALYGSQHNNRFCICNTEFMLIYEYFNFLI</sequence>
<evidence type="ECO:0000313" key="1">
    <source>
        <dbReference type="EMBL" id="AIT10951.1"/>
    </source>
</evidence>
<reference evidence="1 2" key="2">
    <citation type="journal article" date="2014" name="Emerg. Microbes Infect.">
        <title>Potential impact on kidney infection: a whole-genome analysis of Leptospira santarosai serovar Shermani.</title>
        <authorList>
            <person name="Chou L.F."/>
            <person name="Chen T.W."/>
            <person name="Ko Y.C."/>
            <person name="Pan M.J."/>
            <person name="Tian Y.C."/>
            <person name="Chiu C.H."/>
            <person name="Tang P."/>
            <person name="Hung C.C."/>
            <person name="Yang C.W."/>
        </authorList>
    </citation>
    <scope>NUCLEOTIDE SEQUENCE</scope>
    <source>
        <strain evidence="1 2">LT 821</strain>
    </source>
</reference>
<name>A0A097ESP2_9LEPT</name>
<dbReference type="KEGG" id="lst:LSS_22070"/>
<dbReference type="AlphaFoldDB" id="A0A097ESP2"/>
<evidence type="ECO:0000313" key="2">
    <source>
        <dbReference type="Proteomes" id="UP000035800"/>
    </source>
</evidence>
<organism evidence="1 2">
    <name type="scientific">Leptospira santarosai serovar Shermani str. LT 821</name>
    <dbReference type="NCBI Taxonomy" id="758847"/>
    <lineage>
        <taxon>Bacteria</taxon>
        <taxon>Pseudomonadati</taxon>
        <taxon>Spirochaetota</taxon>
        <taxon>Spirochaetia</taxon>
        <taxon>Leptospirales</taxon>
        <taxon>Leptospiraceae</taxon>
        <taxon>Leptospira</taxon>
    </lineage>
</organism>
<reference evidence="1 2" key="1">
    <citation type="journal article" date="2012" name="Gene">
        <title>Sequence of Leptospira santarosai serovar Shermani genome and prediction of virulence-associated genes.</title>
        <authorList>
            <person name="Chou L.F."/>
            <person name="Chen Y.T."/>
            <person name="Lu C.W."/>
            <person name="Ko Y.C."/>
            <person name="Tang C.Y."/>
            <person name="Pan M.J."/>
            <person name="Tian Y.C."/>
            <person name="Chiu C.H."/>
            <person name="Hung C.C."/>
            <person name="Yang C.W."/>
        </authorList>
    </citation>
    <scope>NUCLEOTIDE SEQUENCE [LARGE SCALE GENOMIC DNA]</scope>
    <source>
        <strain evidence="1">LT 821</strain>
    </source>
</reference>
<proteinExistence type="predicted"/>
<gene>
    <name evidence="1" type="ORF">LSS_22070</name>
</gene>
<dbReference type="Proteomes" id="UP000035800">
    <property type="component" value="Chromosome I"/>
</dbReference>
<accession>A0A097ESP2</accession>